<name>A0ACB8D8D9_DERSI</name>
<sequence>MHPSLPLRMSKQTTRLSGSKRSRNARAADGGSPPSTYNTSSRAAAQYIPRTYYLGVSSRRVTCGTTRAVSLRYVAANKLVVIGAGGVGKTSLIVQFLEGLFHNGYKPTVEDCYRSSIQTPVEQAQTSAEEAGL</sequence>
<gene>
    <name evidence="1" type="ORF">HPB49_022353</name>
</gene>
<protein>
    <submittedName>
        <fullName evidence="1">Uncharacterized protein</fullName>
    </submittedName>
</protein>
<dbReference type="Proteomes" id="UP000821865">
    <property type="component" value="Chromosome 3"/>
</dbReference>
<comment type="caution">
    <text evidence="1">The sequence shown here is derived from an EMBL/GenBank/DDBJ whole genome shotgun (WGS) entry which is preliminary data.</text>
</comment>
<keyword evidence="2" id="KW-1185">Reference proteome</keyword>
<accession>A0ACB8D8D9</accession>
<reference evidence="1" key="1">
    <citation type="submission" date="2020-05" db="EMBL/GenBank/DDBJ databases">
        <title>Large-scale comparative analyses of tick genomes elucidate their genetic diversity and vector capacities.</title>
        <authorList>
            <person name="Jia N."/>
            <person name="Wang J."/>
            <person name="Shi W."/>
            <person name="Du L."/>
            <person name="Sun Y."/>
            <person name="Zhan W."/>
            <person name="Jiang J."/>
            <person name="Wang Q."/>
            <person name="Zhang B."/>
            <person name="Ji P."/>
            <person name="Sakyi L.B."/>
            <person name="Cui X."/>
            <person name="Yuan T."/>
            <person name="Jiang B."/>
            <person name="Yang W."/>
            <person name="Lam T.T.-Y."/>
            <person name="Chang Q."/>
            <person name="Ding S."/>
            <person name="Wang X."/>
            <person name="Zhu J."/>
            <person name="Ruan X."/>
            <person name="Zhao L."/>
            <person name="Wei J."/>
            <person name="Que T."/>
            <person name="Du C."/>
            <person name="Cheng J."/>
            <person name="Dai P."/>
            <person name="Han X."/>
            <person name="Huang E."/>
            <person name="Gao Y."/>
            <person name="Liu J."/>
            <person name="Shao H."/>
            <person name="Ye R."/>
            <person name="Li L."/>
            <person name="Wei W."/>
            <person name="Wang X."/>
            <person name="Wang C."/>
            <person name="Yang T."/>
            <person name="Huo Q."/>
            <person name="Li W."/>
            <person name="Guo W."/>
            <person name="Chen H."/>
            <person name="Zhou L."/>
            <person name="Ni X."/>
            <person name="Tian J."/>
            <person name="Zhou Y."/>
            <person name="Sheng Y."/>
            <person name="Liu T."/>
            <person name="Pan Y."/>
            <person name="Xia L."/>
            <person name="Li J."/>
            <person name="Zhao F."/>
            <person name="Cao W."/>
        </authorList>
    </citation>
    <scope>NUCLEOTIDE SEQUENCE</scope>
    <source>
        <strain evidence="1">Dsil-2018</strain>
    </source>
</reference>
<proteinExistence type="predicted"/>
<evidence type="ECO:0000313" key="1">
    <source>
        <dbReference type="EMBL" id="KAH7960697.1"/>
    </source>
</evidence>
<evidence type="ECO:0000313" key="2">
    <source>
        <dbReference type="Proteomes" id="UP000821865"/>
    </source>
</evidence>
<organism evidence="1 2">
    <name type="scientific">Dermacentor silvarum</name>
    <name type="common">Tick</name>
    <dbReference type="NCBI Taxonomy" id="543639"/>
    <lineage>
        <taxon>Eukaryota</taxon>
        <taxon>Metazoa</taxon>
        <taxon>Ecdysozoa</taxon>
        <taxon>Arthropoda</taxon>
        <taxon>Chelicerata</taxon>
        <taxon>Arachnida</taxon>
        <taxon>Acari</taxon>
        <taxon>Parasitiformes</taxon>
        <taxon>Ixodida</taxon>
        <taxon>Ixodoidea</taxon>
        <taxon>Ixodidae</taxon>
        <taxon>Rhipicephalinae</taxon>
        <taxon>Dermacentor</taxon>
    </lineage>
</organism>
<dbReference type="EMBL" id="CM023472">
    <property type="protein sequence ID" value="KAH7960697.1"/>
    <property type="molecule type" value="Genomic_DNA"/>
</dbReference>